<dbReference type="OrthoDB" id="9805455at2"/>
<keyword evidence="5 16" id="KW-0820">tRNA-binding</keyword>
<dbReference type="CDD" id="cd02796">
    <property type="entry name" value="tRNA_bind_bactPheRS"/>
    <property type="match status" value="1"/>
</dbReference>
<evidence type="ECO:0000256" key="11">
    <source>
        <dbReference type="ARBA" id="ARBA00022884"/>
    </source>
</evidence>
<evidence type="ECO:0000313" key="21">
    <source>
        <dbReference type="Proteomes" id="UP000186513"/>
    </source>
</evidence>
<dbReference type="GO" id="GO:0000287">
    <property type="term" value="F:magnesium ion binding"/>
    <property type="evidence" value="ECO:0007669"/>
    <property type="project" value="UniProtKB-UniRule"/>
</dbReference>
<comment type="similarity">
    <text evidence="2 15">Belongs to the phenylalanyl-tRNA synthetase beta subunit family. Type 1 subfamily.</text>
</comment>
<dbReference type="AlphaFoldDB" id="A0A1K2HNX1"/>
<dbReference type="Pfam" id="PF01588">
    <property type="entry name" value="tRNA_bind"/>
    <property type="match status" value="1"/>
</dbReference>
<dbReference type="SUPFAM" id="SSF50249">
    <property type="entry name" value="Nucleic acid-binding proteins"/>
    <property type="match status" value="1"/>
</dbReference>
<dbReference type="GO" id="GO:0006432">
    <property type="term" value="P:phenylalanyl-tRNA aminoacylation"/>
    <property type="evidence" value="ECO:0007669"/>
    <property type="project" value="UniProtKB-UniRule"/>
</dbReference>
<dbReference type="InterPro" id="IPR002547">
    <property type="entry name" value="tRNA-bd_dom"/>
</dbReference>
<evidence type="ECO:0000256" key="16">
    <source>
        <dbReference type="PROSITE-ProRule" id="PRU00209"/>
    </source>
</evidence>
<feature type="domain" description="B5" evidence="19">
    <location>
        <begin position="401"/>
        <end position="476"/>
    </location>
</feature>
<evidence type="ECO:0000259" key="17">
    <source>
        <dbReference type="PROSITE" id="PS50886"/>
    </source>
</evidence>
<protein>
    <recommendedName>
        <fullName evidence="15">Phenylalanine--tRNA ligase beta subunit</fullName>
        <ecNumber evidence="15">6.1.1.20</ecNumber>
    </recommendedName>
    <alternativeName>
        <fullName evidence="15">Phenylalanyl-tRNA synthetase beta subunit</fullName>
        <shortName evidence="15">PheRS</shortName>
    </alternativeName>
</protein>
<dbReference type="PROSITE" id="PS51447">
    <property type="entry name" value="FDX_ACB"/>
    <property type="match status" value="1"/>
</dbReference>
<gene>
    <name evidence="15" type="primary">pheT</name>
    <name evidence="20" type="ORF">SAMN02745887_02887</name>
</gene>
<keyword evidence="12 15" id="KW-0648">Protein biosynthesis</keyword>
<comment type="cofactor">
    <cofactor evidence="15">
        <name>Mg(2+)</name>
        <dbReference type="ChEBI" id="CHEBI:18420"/>
    </cofactor>
    <text evidence="15">Binds 2 magnesium ions per tetramer.</text>
</comment>
<keyword evidence="7 15" id="KW-0479">Metal-binding</keyword>
<keyword evidence="4 15" id="KW-0963">Cytoplasm</keyword>
<dbReference type="PROSITE" id="PS51483">
    <property type="entry name" value="B5"/>
    <property type="match status" value="1"/>
</dbReference>
<dbReference type="Gene3D" id="3.30.56.10">
    <property type="match status" value="2"/>
</dbReference>
<dbReference type="GO" id="GO:0004826">
    <property type="term" value="F:phenylalanine-tRNA ligase activity"/>
    <property type="evidence" value="ECO:0007669"/>
    <property type="project" value="UniProtKB-UniRule"/>
</dbReference>
<evidence type="ECO:0000256" key="10">
    <source>
        <dbReference type="ARBA" id="ARBA00022842"/>
    </source>
</evidence>
<dbReference type="RefSeq" id="WP_072429378.1">
    <property type="nucleotide sequence ID" value="NZ_FPKR01000011.1"/>
</dbReference>
<dbReference type="FunFam" id="3.30.56.10:FF:000002">
    <property type="entry name" value="Phenylalanine--tRNA ligase beta subunit"/>
    <property type="match status" value="1"/>
</dbReference>
<dbReference type="Gene3D" id="3.30.930.10">
    <property type="entry name" value="Bira Bifunctional Protein, Domain 2"/>
    <property type="match status" value="1"/>
</dbReference>
<dbReference type="Gene3D" id="3.50.40.10">
    <property type="entry name" value="Phenylalanyl-trna Synthetase, Chain B, domain 3"/>
    <property type="match status" value="1"/>
</dbReference>
<dbReference type="SUPFAM" id="SSF46955">
    <property type="entry name" value="Putative DNA-binding domain"/>
    <property type="match status" value="1"/>
</dbReference>
<sequence length="787" mass="85110">MKFSESWLRELVNPALNNAELAELLTMAGLEVEENDPAAPAFDRVVVAQVLEVRKHENAEKLNVCQVDAGLGGAPLQIVCGAPNVAPGVKVPCALVGASLPGDFKIKEAKLRGVESFGMLCSARELGVSEESEGLLLLPADAPVGVSFRDYYQLDDRILTLKLTPNRADCLSLSGIAREVAALTDSRYSPVAIQPAAVTIDAQRAVHLDVPAACPRYVGRVIQGVNAAAATPDWMRRRLERSGIRSISALVDITNYVLMELGQPMHAFDHAKLKGDVHVRMAVAGEQLELLNGKQLALEADMLVIADGSGPIALAGIMGGMPTSVQAGQTRDVFLESAYFAPAVINGKARRLGFGSDSSHRYERGVDFGNCRQAMERATELVLAICGGQAGPLTEALAELPARAPVTLRVPRVARVLGISLDVAQIVAMLQKLGLQVGQDGERLIVTPPSYRFDINIEEDLIEEVARLYGYDNVPTRAPSNSLAMLKQDGKLRPALAVKLALAARDFQEIVSYAFVEAQWEADFAANTAPVKLLNPIASQMSVMRSTLIGGLVSTLIANLNRKHERVRLFEVARVFHGVDANQQPEKLAGLAYGPRLHEQWGATATRVDFYDLKADVEALLAPRQARFEKAEHPAFHPGRCANILLDGVVVGVMGELHPKWVQNYDLPAAPVLFEMDLAALIQRDLIAAKPVSKFQPVRRDLAFVVDDAVQYQDILDAMGSAKSPCVTGIEGFDVYRGKGVPEGKKSLAFKVILQDTQKTLSDAEIDLAVSQLVAALQQRHDAQLRS</sequence>
<dbReference type="EMBL" id="FPKR01000011">
    <property type="protein sequence ID" value="SFZ78265.1"/>
    <property type="molecule type" value="Genomic_DNA"/>
</dbReference>
<comment type="subunit">
    <text evidence="3 15">Tetramer of two alpha and two beta subunits.</text>
</comment>
<dbReference type="NCBIfam" id="NF045760">
    <property type="entry name" value="YtpR"/>
    <property type="match status" value="1"/>
</dbReference>
<dbReference type="GO" id="GO:0000049">
    <property type="term" value="F:tRNA binding"/>
    <property type="evidence" value="ECO:0007669"/>
    <property type="project" value="UniProtKB-UniRule"/>
</dbReference>
<evidence type="ECO:0000256" key="1">
    <source>
        <dbReference type="ARBA" id="ARBA00004496"/>
    </source>
</evidence>
<dbReference type="FunFam" id="2.40.50.140:FF:000045">
    <property type="entry name" value="Phenylalanine--tRNA ligase beta subunit"/>
    <property type="match status" value="1"/>
</dbReference>
<dbReference type="GO" id="GO:0009328">
    <property type="term" value="C:phenylalanine-tRNA ligase complex"/>
    <property type="evidence" value="ECO:0007669"/>
    <property type="project" value="TreeGrafter"/>
</dbReference>
<dbReference type="InterPro" id="IPR033714">
    <property type="entry name" value="tRNA_bind_bactPheRS"/>
</dbReference>
<keyword evidence="11 16" id="KW-0694">RNA-binding</keyword>
<evidence type="ECO:0000256" key="14">
    <source>
        <dbReference type="ARBA" id="ARBA00049255"/>
    </source>
</evidence>
<evidence type="ECO:0000256" key="6">
    <source>
        <dbReference type="ARBA" id="ARBA00022598"/>
    </source>
</evidence>
<dbReference type="Gene3D" id="2.40.50.140">
    <property type="entry name" value="Nucleic acid-binding proteins"/>
    <property type="match status" value="1"/>
</dbReference>
<dbReference type="InterPro" id="IPR036690">
    <property type="entry name" value="Fdx_antiC-bd_sf"/>
</dbReference>
<organism evidence="20 21">
    <name type="scientific">Chitinimonas taiwanensis DSM 18899</name>
    <dbReference type="NCBI Taxonomy" id="1121279"/>
    <lineage>
        <taxon>Bacteria</taxon>
        <taxon>Pseudomonadati</taxon>
        <taxon>Pseudomonadota</taxon>
        <taxon>Betaproteobacteria</taxon>
        <taxon>Neisseriales</taxon>
        <taxon>Chitinibacteraceae</taxon>
        <taxon>Chitinimonas</taxon>
    </lineage>
</organism>
<comment type="catalytic activity">
    <reaction evidence="14 15">
        <text>tRNA(Phe) + L-phenylalanine + ATP = L-phenylalanyl-tRNA(Phe) + AMP + diphosphate + H(+)</text>
        <dbReference type="Rhea" id="RHEA:19413"/>
        <dbReference type="Rhea" id="RHEA-COMP:9668"/>
        <dbReference type="Rhea" id="RHEA-COMP:9699"/>
        <dbReference type="ChEBI" id="CHEBI:15378"/>
        <dbReference type="ChEBI" id="CHEBI:30616"/>
        <dbReference type="ChEBI" id="CHEBI:33019"/>
        <dbReference type="ChEBI" id="CHEBI:58095"/>
        <dbReference type="ChEBI" id="CHEBI:78442"/>
        <dbReference type="ChEBI" id="CHEBI:78531"/>
        <dbReference type="ChEBI" id="CHEBI:456215"/>
        <dbReference type="EC" id="6.1.1.20"/>
    </reaction>
</comment>
<keyword evidence="8 15" id="KW-0547">Nucleotide-binding</keyword>
<dbReference type="Pfam" id="PF03484">
    <property type="entry name" value="B5"/>
    <property type="match status" value="1"/>
</dbReference>
<evidence type="ECO:0000256" key="2">
    <source>
        <dbReference type="ARBA" id="ARBA00008653"/>
    </source>
</evidence>
<dbReference type="Pfam" id="PF03483">
    <property type="entry name" value="B3_4"/>
    <property type="match status" value="1"/>
</dbReference>
<dbReference type="SUPFAM" id="SSF56037">
    <property type="entry name" value="PheT/TilS domain"/>
    <property type="match status" value="1"/>
</dbReference>
<keyword evidence="6 15" id="KW-0436">Ligase</keyword>
<dbReference type="InterPro" id="IPR009061">
    <property type="entry name" value="DNA-bd_dom_put_sf"/>
</dbReference>
<dbReference type="NCBIfam" id="TIGR00472">
    <property type="entry name" value="pheT_bact"/>
    <property type="match status" value="1"/>
</dbReference>
<dbReference type="InterPro" id="IPR041616">
    <property type="entry name" value="PheRS_beta_core"/>
</dbReference>
<dbReference type="InterPro" id="IPR004532">
    <property type="entry name" value="Phe-tRNA-ligase_IIc_bsu_bact"/>
</dbReference>
<evidence type="ECO:0000259" key="18">
    <source>
        <dbReference type="PROSITE" id="PS51447"/>
    </source>
</evidence>
<accession>A0A1K2HNX1</accession>
<dbReference type="PROSITE" id="PS50886">
    <property type="entry name" value="TRBD"/>
    <property type="match status" value="1"/>
</dbReference>
<evidence type="ECO:0000256" key="12">
    <source>
        <dbReference type="ARBA" id="ARBA00022917"/>
    </source>
</evidence>
<dbReference type="InterPro" id="IPR020825">
    <property type="entry name" value="Phe-tRNA_synthase-like_B3/B4"/>
</dbReference>
<keyword evidence="21" id="KW-1185">Reference proteome</keyword>
<dbReference type="PANTHER" id="PTHR10947">
    <property type="entry name" value="PHENYLALANYL-TRNA SYNTHETASE BETA CHAIN AND LEUCINE-RICH REPEAT-CONTAINING PROTEIN 47"/>
    <property type="match status" value="1"/>
</dbReference>
<feature type="binding site" evidence="15">
    <location>
        <position position="463"/>
    </location>
    <ligand>
        <name>Mg(2+)</name>
        <dbReference type="ChEBI" id="CHEBI:18420"/>
        <note>shared with alpha subunit</note>
    </ligand>
</feature>
<feature type="binding site" evidence="15">
    <location>
        <position position="464"/>
    </location>
    <ligand>
        <name>Mg(2+)</name>
        <dbReference type="ChEBI" id="CHEBI:18420"/>
        <note>shared with alpha subunit</note>
    </ligand>
</feature>
<dbReference type="SMART" id="SM00874">
    <property type="entry name" value="B5"/>
    <property type="match status" value="1"/>
</dbReference>
<comment type="subcellular location">
    <subcellularLocation>
        <location evidence="1 15">Cytoplasm</location>
    </subcellularLocation>
</comment>
<dbReference type="PANTHER" id="PTHR10947:SF0">
    <property type="entry name" value="PHENYLALANINE--TRNA LIGASE BETA SUBUNIT"/>
    <property type="match status" value="1"/>
</dbReference>
<keyword evidence="9 15" id="KW-0067">ATP-binding</keyword>
<dbReference type="Pfam" id="PF17759">
    <property type="entry name" value="tRNA_synthFbeta"/>
    <property type="match status" value="1"/>
</dbReference>
<dbReference type="InterPro" id="IPR045060">
    <property type="entry name" value="Phe-tRNA-ligase_IIc_bsu"/>
</dbReference>
<feature type="domain" description="FDX-ACB" evidence="18">
    <location>
        <begin position="693"/>
        <end position="786"/>
    </location>
</feature>
<proteinExistence type="inferred from homology"/>
<keyword evidence="13 15" id="KW-0030">Aminoacyl-tRNA synthetase</keyword>
<evidence type="ECO:0000256" key="15">
    <source>
        <dbReference type="HAMAP-Rule" id="MF_00283"/>
    </source>
</evidence>
<evidence type="ECO:0000256" key="5">
    <source>
        <dbReference type="ARBA" id="ARBA00022555"/>
    </source>
</evidence>
<dbReference type="InterPro" id="IPR005147">
    <property type="entry name" value="tRNA_synthase_B5-dom"/>
</dbReference>
<dbReference type="FunFam" id="3.50.40.10:FF:000001">
    <property type="entry name" value="Phenylalanine--tRNA ligase beta subunit"/>
    <property type="match status" value="1"/>
</dbReference>
<dbReference type="Pfam" id="PF03147">
    <property type="entry name" value="FDX-ACB"/>
    <property type="match status" value="1"/>
</dbReference>
<dbReference type="Proteomes" id="UP000186513">
    <property type="component" value="Unassembled WGS sequence"/>
</dbReference>
<dbReference type="SUPFAM" id="SSF54991">
    <property type="entry name" value="Anticodon-binding domain of PheRS"/>
    <property type="match status" value="1"/>
</dbReference>
<dbReference type="InterPro" id="IPR012340">
    <property type="entry name" value="NA-bd_OB-fold"/>
</dbReference>
<dbReference type="InterPro" id="IPR005121">
    <property type="entry name" value="Fdx_antiC-bd"/>
</dbReference>
<evidence type="ECO:0000256" key="8">
    <source>
        <dbReference type="ARBA" id="ARBA00022741"/>
    </source>
</evidence>
<evidence type="ECO:0000313" key="20">
    <source>
        <dbReference type="EMBL" id="SFZ78265.1"/>
    </source>
</evidence>
<dbReference type="SUPFAM" id="SSF55681">
    <property type="entry name" value="Class II aaRS and biotin synthetases"/>
    <property type="match status" value="1"/>
</dbReference>
<evidence type="ECO:0000259" key="19">
    <source>
        <dbReference type="PROSITE" id="PS51483"/>
    </source>
</evidence>
<dbReference type="SMART" id="SM00896">
    <property type="entry name" value="FDX-ACB"/>
    <property type="match status" value="1"/>
</dbReference>
<dbReference type="EC" id="6.1.1.20" evidence="15"/>
<evidence type="ECO:0000256" key="4">
    <source>
        <dbReference type="ARBA" id="ARBA00022490"/>
    </source>
</evidence>
<evidence type="ECO:0000256" key="7">
    <source>
        <dbReference type="ARBA" id="ARBA00022723"/>
    </source>
</evidence>
<dbReference type="InterPro" id="IPR045864">
    <property type="entry name" value="aa-tRNA-synth_II/BPL/LPL"/>
</dbReference>
<evidence type="ECO:0000256" key="13">
    <source>
        <dbReference type="ARBA" id="ARBA00023146"/>
    </source>
</evidence>
<dbReference type="Gene3D" id="3.30.70.380">
    <property type="entry name" value="Ferrodoxin-fold anticodon-binding domain"/>
    <property type="match status" value="1"/>
</dbReference>
<dbReference type="SMART" id="SM00873">
    <property type="entry name" value="B3_4"/>
    <property type="match status" value="1"/>
</dbReference>
<dbReference type="GO" id="GO:0005524">
    <property type="term" value="F:ATP binding"/>
    <property type="evidence" value="ECO:0007669"/>
    <property type="project" value="UniProtKB-UniRule"/>
</dbReference>
<feature type="binding site" evidence="15">
    <location>
        <position position="454"/>
    </location>
    <ligand>
        <name>Mg(2+)</name>
        <dbReference type="ChEBI" id="CHEBI:18420"/>
        <note>shared with alpha subunit</note>
    </ligand>
</feature>
<dbReference type="HAMAP" id="MF_00283">
    <property type="entry name" value="Phe_tRNA_synth_beta1"/>
    <property type="match status" value="1"/>
</dbReference>
<name>A0A1K2HNX1_9NEIS</name>
<feature type="binding site" evidence="15">
    <location>
        <position position="460"/>
    </location>
    <ligand>
        <name>Mg(2+)</name>
        <dbReference type="ChEBI" id="CHEBI:18420"/>
        <note>shared with alpha subunit</note>
    </ligand>
</feature>
<dbReference type="FunFam" id="3.30.930.10:FF:000022">
    <property type="entry name" value="Phenylalanine--tRNA ligase beta subunit"/>
    <property type="match status" value="1"/>
</dbReference>
<dbReference type="STRING" id="1121279.SAMN02745887_02887"/>
<dbReference type="FunFam" id="3.30.70.380:FF:000001">
    <property type="entry name" value="Phenylalanine--tRNA ligase beta subunit"/>
    <property type="match status" value="1"/>
</dbReference>
<feature type="domain" description="TRNA-binding" evidence="17">
    <location>
        <begin position="39"/>
        <end position="149"/>
    </location>
</feature>
<dbReference type="CDD" id="cd00769">
    <property type="entry name" value="PheRS_beta_core"/>
    <property type="match status" value="1"/>
</dbReference>
<keyword evidence="10 15" id="KW-0460">Magnesium</keyword>
<dbReference type="InterPro" id="IPR005146">
    <property type="entry name" value="B3/B4_tRNA-bd"/>
</dbReference>
<evidence type="ECO:0000256" key="3">
    <source>
        <dbReference type="ARBA" id="ARBA00011209"/>
    </source>
</evidence>
<evidence type="ECO:0000256" key="9">
    <source>
        <dbReference type="ARBA" id="ARBA00022840"/>
    </source>
</evidence>
<reference evidence="20 21" key="1">
    <citation type="submission" date="2016-11" db="EMBL/GenBank/DDBJ databases">
        <authorList>
            <person name="Jaros S."/>
            <person name="Januszkiewicz K."/>
            <person name="Wedrychowicz H."/>
        </authorList>
    </citation>
    <scope>NUCLEOTIDE SEQUENCE [LARGE SCALE GENOMIC DNA]</scope>
    <source>
        <strain evidence="20 21">DSM 18899</strain>
    </source>
</reference>